<organism evidence="2 3">
    <name type="scientific">Phenylobacterium conjunctum</name>
    <dbReference type="NCBI Taxonomy" id="1298959"/>
    <lineage>
        <taxon>Bacteria</taxon>
        <taxon>Pseudomonadati</taxon>
        <taxon>Pseudomonadota</taxon>
        <taxon>Alphaproteobacteria</taxon>
        <taxon>Caulobacterales</taxon>
        <taxon>Caulobacteraceae</taxon>
        <taxon>Phenylobacterium</taxon>
    </lineage>
</organism>
<evidence type="ECO:0000313" key="2">
    <source>
        <dbReference type="EMBL" id="MFD1189883.1"/>
    </source>
</evidence>
<name>A0ABW3SY81_9CAUL</name>
<accession>A0ABW3SY81</accession>
<dbReference type="PROSITE" id="PS51257">
    <property type="entry name" value="PROKAR_LIPOPROTEIN"/>
    <property type="match status" value="1"/>
</dbReference>
<proteinExistence type="predicted"/>
<reference evidence="3" key="1">
    <citation type="journal article" date="2019" name="Int. J. Syst. Evol. Microbiol.">
        <title>The Global Catalogue of Microorganisms (GCM) 10K type strain sequencing project: providing services to taxonomists for standard genome sequencing and annotation.</title>
        <authorList>
            <consortium name="The Broad Institute Genomics Platform"/>
            <consortium name="The Broad Institute Genome Sequencing Center for Infectious Disease"/>
            <person name="Wu L."/>
            <person name="Ma J."/>
        </authorList>
    </citation>
    <scope>NUCLEOTIDE SEQUENCE [LARGE SCALE GENOMIC DNA]</scope>
    <source>
        <strain evidence="3">CCUG 55074</strain>
    </source>
</reference>
<feature type="chain" id="PRO_5047265957" description="Lipoprotein" evidence="1">
    <location>
        <begin position="21"/>
        <end position="126"/>
    </location>
</feature>
<dbReference type="RefSeq" id="WP_374345142.1">
    <property type="nucleotide sequence ID" value="NZ_JBHTLQ010000007.1"/>
</dbReference>
<protein>
    <recommendedName>
        <fullName evidence="4">Lipoprotein</fullName>
    </recommendedName>
</protein>
<evidence type="ECO:0008006" key="4">
    <source>
        <dbReference type="Google" id="ProtNLM"/>
    </source>
</evidence>
<evidence type="ECO:0000256" key="1">
    <source>
        <dbReference type="SAM" id="SignalP"/>
    </source>
</evidence>
<dbReference type="EMBL" id="JBHTLQ010000007">
    <property type="protein sequence ID" value="MFD1189883.1"/>
    <property type="molecule type" value="Genomic_DNA"/>
</dbReference>
<comment type="caution">
    <text evidence="2">The sequence shown here is derived from an EMBL/GenBank/DDBJ whole genome shotgun (WGS) entry which is preliminary data.</text>
</comment>
<feature type="signal peptide" evidence="1">
    <location>
        <begin position="1"/>
        <end position="20"/>
    </location>
</feature>
<sequence length="126" mass="13353">MNRRLLILAGLGLLAGCATAPPPPIIAPAGSDLSELEPLFAVDAGRQALTIKVSSNGCTKKEDFAFFVEKKGEGTTLAFGRKRLDPCRSFAMGRAELTFTYEELGVAARTPLFLLNPVVAWTGPGS</sequence>
<keyword evidence="3" id="KW-1185">Reference proteome</keyword>
<evidence type="ECO:0000313" key="3">
    <source>
        <dbReference type="Proteomes" id="UP001597216"/>
    </source>
</evidence>
<keyword evidence="1" id="KW-0732">Signal</keyword>
<dbReference type="Proteomes" id="UP001597216">
    <property type="component" value="Unassembled WGS sequence"/>
</dbReference>
<gene>
    <name evidence="2" type="ORF">ACFQ27_04765</name>
</gene>